<sequence>MIEISNFIMNDEESDSRYICYNLNTSIRIFNHLIKDGDLEEVYIYVANSIQLESVINHIIYYIDWFSTCETVLKSYYENKLGEKVYETWFGDIEVYRVDITFNNKYDYGATIYCGDRIYLDHALEIEFDKENIWDIRLNG</sequence>
<accession>A0ABS6ED12</accession>
<keyword evidence="2" id="KW-1185">Reference proteome</keyword>
<evidence type="ECO:0000313" key="2">
    <source>
        <dbReference type="Proteomes" id="UP000726170"/>
    </source>
</evidence>
<proteinExistence type="predicted"/>
<reference evidence="1 2" key="1">
    <citation type="submission" date="2021-06" db="EMBL/GenBank/DDBJ databases">
        <authorList>
            <person name="Sun Q."/>
            <person name="Li D."/>
        </authorList>
    </citation>
    <scope>NUCLEOTIDE SEQUENCE [LARGE SCALE GENOMIC DNA]</scope>
    <source>
        <strain evidence="1 2">MSJ-11</strain>
    </source>
</reference>
<protein>
    <recommendedName>
        <fullName evidence="3">DUF2262 domain-containing protein</fullName>
    </recommendedName>
</protein>
<name>A0ABS6ED12_9CLOT</name>
<dbReference type="EMBL" id="JAHLQF010000001">
    <property type="protein sequence ID" value="MBU5482923.1"/>
    <property type="molecule type" value="Genomic_DNA"/>
</dbReference>
<comment type="caution">
    <text evidence="1">The sequence shown here is derived from an EMBL/GenBank/DDBJ whole genome shotgun (WGS) entry which is preliminary data.</text>
</comment>
<gene>
    <name evidence="1" type="ORF">KQI86_01210</name>
</gene>
<evidence type="ECO:0008006" key="3">
    <source>
        <dbReference type="Google" id="ProtNLM"/>
    </source>
</evidence>
<evidence type="ECO:0000313" key="1">
    <source>
        <dbReference type="EMBL" id="MBU5482923.1"/>
    </source>
</evidence>
<dbReference type="Proteomes" id="UP000726170">
    <property type="component" value="Unassembled WGS sequence"/>
</dbReference>
<organism evidence="1 2">
    <name type="scientific">Clostridium mobile</name>
    <dbReference type="NCBI Taxonomy" id="2841512"/>
    <lineage>
        <taxon>Bacteria</taxon>
        <taxon>Bacillati</taxon>
        <taxon>Bacillota</taxon>
        <taxon>Clostridia</taxon>
        <taxon>Eubacteriales</taxon>
        <taxon>Clostridiaceae</taxon>
        <taxon>Clostridium</taxon>
    </lineage>
</organism>